<gene>
    <name evidence="1" type="ordered locus">Despr_0273</name>
</gene>
<evidence type="ECO:0000313" key="1">
    <source>
        <dbReference type="EMBL" id="ADW16457.1"/>
    </source>
</evidence>
<protein>
    <submittedName>
        <fullName evidence="1">Uncharacterized protein</fullName>
    </submittedName>
</protein>
<name>A0A7U3YJB5_DESPD</name>
<dbReference type="AlphaFoldDB" id="A0A7U3YJB5"/>
<dbReference type="KEGG" id="dpr:Despr_0273"/>
<dbReference type="Proteomes" id="UP000006365">
    <property type="component" value="Chromosome"/>
</dbReference>
<proteinExistence type="predicted"/>
<evidence type="ECO:0000313" key="2">
    <source>
        <dbReference type="Proteomes" id="UP000006365"/>
    </source>
</evidence>
<keyword evidence="2" id="KW-1185">Reference proteome</keyword>
<accession>A0A7U3YJB5</accession>
<dbReference type="EMBL" id="CP002364">
    <property type="protein sequence ID" value="ADW16457.1"/>
    <property type="molecule type" value="Genomic_DNA"/>
</dbReference>
<sequence length="268" mass="31075">MITQFKDWYSLDEVAEMFECKVEDINHFIEARKLNFVLWLEDEPGYIHDGNTSSAYPPCHTRLFGLWDFIAPTRRGEGPIVYQIDADNPEEGLHKSFHVAVKSRWEALELVHEKKYPFMIYHEGYDKYILATQVYTLGCNSKTAKKVILRTEFERFKSTMTSAKDHSSMIAEVIDKEHPWYSENLAHAINAWFALYADHEGHKGDNAFKPHGGHKKMIEKWLQDHFDKSITPTARQNIAAIVSPCKFPGQGSCPPWHDKKHTSEKKHP</sequence>
<organism evidence="1 2">
    <name type="scientific">Desulfobulbus propionicus (strain ATCC 33891 / DSM 2032 / VKM B-1956 / 1pr3)</name>
    <dbReference type="NCBI Taxonomy" id="577650"/>
    <lineage>
        <taxon>Bacteria</taxon>
        <taxon>Pseudomonadati</taxon>
        <taxon>Thermodesulfobacteriota</taxon>
        <taxon>Desulfobulbia</taxon>
        <taxon>Desulfobulbales</taxon>
        <taxon>Desulfobulbaceae</taxon>
        <taxon>Desulfobulbus</taxon>
    </lineage>
</organism>
<dbReference type="RefSeq" id="WP_015723005.1">
    <property type="nucleotide sequence ID" value="NC_014972.1"/>
</dbReference>
<reference evidence="1 2" key="1">
    <citation type="journal article" date="2011" name="Stand. Genomic Sci.">
        <title>Complete genome sequence of Desulfobulbus propionicus type strain (1pr3).</title>
        <authorList>
            <person name="Pagani I."/>
            <person name="Lapidus A."/>
            <person name="Nolan M."/>
            <person name="Lucas S."/>
            <person name="Hammon N."/>
            <person name="Deshpande S."/>
            <person name="Cheng J.F."/>
            <person name="Chertkov O."/>
            <person name="Davenport K."/>
            <person name="Tapia R."/>
            <person name="Han C."/>
            <person name="Goodwin L."/>
            <person name="Pitluck S."/>
            <person name="Liolios K."/>
            <person name="Mavromatis K."/>
            <person name="Ivanova N."/>
            <person name="Mikhailova N."/>
            <person name="Pati A."/>
            <person name="Chen A."/>
            <person name="Palaniappan K."/>
            <person name="Land M."/>
            <person name="Hauser L."/>
            <person name="Chang Y.J."/>
            <person name="Jeffries C.D."/>
            <person name="Detter J.C."/>
            <person name="Brambilla E."/>
            <person name="Kannan K.P."/>
            <person name="Djao O.D."/>
            <person name="Rohde M."/>
            <person name="Pukall R."/>
            <person name="Spring S."/>
            <person name="Goker M."/>
            <person name="Sikorski J."/>
            <person name="Woyke T."/>
            <person name="Bristow J."/>
            <person name="Eisen J.A."/>
            <person name="Markowitz V."/>
            <person name="Hugenholtz P."/>
            <person name="Kyrpides N.C."/>
            <person name="Klenk H.P."/>
        </authorList>
    </citation>
    <scope>NUCLEOTIDE SEQUENCE [LARGE SCALE GENOMIC DNA]</scope>
    <source>
        <strain evidence="2">ATCC 33891 / DSM 2032 / 1pr3</strain>
    </source>
</reference>